<dbReference type="AlphaFoldDB" id="A0AAE9VR58"/>
<feature type="transmembrane region" description="Helical" evidence="1">
    <location>
        <begin position="20"/>
        <end position="37"/>
    </location>
</feature>
<dbReference type="Proteomes" id="UP001212189">
    <property type="component" value="Chromosome"/>
</dbReference>
<organism evidence="2 3">
    <name type="scientific">Denitrificimonas caeni</name>
    <dbReference type="NCBI Taxonomy" id="521720"/>
    <lineage>
        <taxon>Bacteria</taxon>
        <taxon>Pseudomonadati</taxon>
        <taxon>Pseudomonadota</taxon>
        <taxon>Gammaproteobacteria</taxon>
        <taxon>Pseudomonadales</taxon>
        <taxon>Pseudomonadaceae</taxon>
        <taxon>Denitrificimonas</taxon>
    </lineage>
</organism>
<accession>A0AAE9VR58</accession>
<evidence type="ECO:0000313" key="2">
    <source>
        <dbReference type="EMBL" id="WBE24830.1"/>
    </source>
</evidence>
<keyword evidence="3" id="KW-1185">Reference proteome</keyword>
<keyword evidence="1" id="KW-0812">Transmembrane</keyword>
<dbReference type="EMBL" id="CP114976">
    <property type="protein sequence ID" value="WBE24830.1"/>
    <property type="molecule type" value="Genomic_DNA"/>
</dbReference>
<keyword evidence="1" id="KW-0472">Membrane</keyword>
<protein>
    <submittedName>
        <fullName evidence="2">Uncharacterized protein</fullName>
    </submittedName>
</protein>
<evidence type="ECO:0000256" key="1">
    <source>
        <dbReference type="SAM" id="Phobius"/>
    </source>
</evidence>
<dbReference type="KEGG" id="dce:O6P33_10745"/>
<proteinExistence type="predicted"/>
<evidence type="ECO:0000313" key="3">
    <source>
        <dbReference type="Proteomes" id="UP001212189"/>
    </source>
</evidence>
<reference evidence="2 3" key="1">
    <citation type="submission" date="2022-12" db="EMBL/GenBank/DDBJ databases">
        <title>Coexistence and Characterization of a Novel Tigecycline Resistance gene tet(X) variant and blaNDM-1 in a Pseudomonas caeni Isolate of Chicken Origin.</title>
        <authorList>
            <person name="Lu X."/>
            <person name="Zhang L."/>
            <person name="Li R."/>
            <person name="Wang Z."/>
        </authorList>
    </citation>
    <scope>NUCLEOTIDE SEQUENCE [LARGE SCALE GENOMIC DNA]</scope>
    <source>
        <strain evidence="2 3">CE14</strain>
    </source>
</reference>
<keyword evidence="1" id="KW-1133">Transmembrane helix</keyword>
<gene>
    <name evidence="2" type="ORF">O6P33_10745</name>
</gene>
<feature type="transmembrane region" description="Helical" evidence="1">
    <location>
        <begin position="49"/>
        <end position="72"/>
    </location>
</feature>
<name>A0AAE9VR58_9GAMM</name>
<dbReference type="RefSeq" id="WP_269817773.1">
    <property type="nucleotide sequence ID" value="NZ_CP114976.1"/>
</dbReference>
<sequence>MKIKLDDVPEPVNTPSWPSVKAWLLICVFLILVFLLARAQVKEPSNYLLLSWDALVYGLFAFVSVFVGRMLLFSFKWFWVDSWNLERAELIDQEINRGQKAIKCLAFEFDVPDAVFKEAFSDQLLACEMGLTAEIDSSTNQVIKRKYFARSSDDFSEDIRQLVFESNLGKQLIERSKAGHSTSVLFEFDDEKISEELDEAWQNLCMEYDLSIMPASINGQGLAALDDWLDIDRGSEYLLVIAIHYSDLKDDGHGDGLVAMLFTQGMPLSLLNESSRVCRPEEKKTNSHQKMLSNAVLWADQNFESLNGFWFCGFGADGQSAFLSTELLEFLPSITKNTVVDIDSKMGFMSVVGPWFSLVMALEQHKKNQKKQLVIHSPTQSTEEYWAVVVG</sequence>